<evidence type="ECO:0000256" key="1">
    <source>
        <dbReference type="SAM" id="Phobius"/>
    </source>
</evidence>
<dbReference type="AlphaFoldDB" id="A0A9X3E1X3"/>
<proteinExistence type="predicted"/>
<gene>
    <name evidence="2" type="ORF">OSH07_10600</name>
</gene>
<organism evidence="2 3">
    <name type="scientific">Kaistia nematophila</name>
    <dbReference type="NCBI Taxonomy" id="2994654"/>
    <lineage>
        <taxon>Bacteria</taxon>
        <taxon>Pseudomonadati</taxon>
        <taxon>Pseudomonadota</taxon>
        <taxon>Alphaproteobacteria</taxon>
        <taxon>Hyphomicrobiales</taxon>
        <taxon>Kaistiaceae</taxon>
        <taxon>Kaistia</taxon>
    </lineage>
</organism>
<keyword evidence="1" id="KW-0812">Transmembrane</keyword>
<evidence type="ECO:0000313" key="2">
    <source>
        <dbReference type="EMBL" id="MCX5569641.1"/>
    </source>
</evidence>
<comment type="caution">
    <text evidence="2">The sequence shown here is derived from an EMBL/GenBank/DDBJ whole genome shotgun (WGS) entry which is preliminary data.</text>
</comment>
<dbReference type="EMBL" id="JAPKNK010000003">
    <property type="protein sequence ID" value="MCX5569641.1"/>
    <property type="molecule type" value="Genomic_DNA"/>
</dbReference>
<dbReference type="Proteomes" id="UP001144805">
    <property type="component" value="Unassembled WGS sequence"/>
</dbReference>
<name>A0A9X3E1X3_9HYPH</name>
<protein>
    <submittedName>
        <fullName evidence="2">Uncharacterized protein</fullName>
    </submittedName>
</protein>
<keyword evidence="1" id="KW-1133">Transmembrane helix</keyword>
<evidence type="ECO:0000313" key="3">
    <source>
        <dbReference type="Proteomes" id="UP001144805"/>
    </source>
</evidence>
<accession>A0A9X3E1X3</accession>
<dbReference type="RefSeq" id="WP_266338601.1">
    <property type="nucleotide sequence ID" value="NZ_JAPKNK010000003.1"/>
</dbReference>
<reference evidence="2" key="1">
    <citation type="submission" date="2022-11" db="EMBL/GenBank/DDBJ databases">
        <title>Biodiversity and phylogenetic relationships of bacteria.</title>
        <authorList>
            <person name="Machado R.A.R."/>
            <person name="Bhat A."/>
            <person name="Loulou A."/>
            <person name="Kallel S."/>
        </authorList>
    </citation>
    <scope>NUCLEOTIDE SEQUENCE</scope>
    <source>
        <strain evidence="2">K-TC2</strain>
    </source>
</reference>
<keyword evidence="3" id="KW-1185">Reference proteome</keyword>
<feature type="transmembrane region" description="Helical" evidence="1">
    <location>
        <begin position="9"/>
        <end position="30"/>
    </location>
</feature>
<sequence length="49" mass="5583">MTFSKGDIALYLIGGLALFTLLTAVVFEWLNHEPDEDPSEFNALWRDEP</sequence>
<keyword evidence="1" id="KW-0472">Membrane</keyword>